<dbReference type="RefSeq" id="WP_313274451.1">
    <property type="nucleotide sequence ID" value="NZ_JASXSX010000005.1"/>
</dbReference>
<evidence type="ECO:0000313" key="2">
    <source>
        <dbReference type="Proteomes" id="UP001247542"/>
    </source>
</evidence>
<dbReference type="Proteomes" id="UP001247542">
    <property type="component" value="Unassembled WGS sequence"/>
</dbReference>
<comment type="caution">
    <text evidence="1">The sequence shown here is derived from an EMBL/GenBank/DDBJ whole genome shotgun (WGS) entry which is preliminary data.</text>
</comment>
<sequence length="83" mass="9455">MSNDEYVHVCSARQCTEPAAWAVIWRNPKIHYGREKTWLACEGHRDFLAEFVALREFPYRVVPISEIGPAAGPSAKPVDRRSL</sequence>
<accession>A0ABU3IDP1</accession>
<name>A0ABU3IDP1_9ACTO</name>
<dbReference type="EMBL" id="JASXSX010000005">
    <property type="protein sequence ID" value="MDT3768081.1"/>
    <property type="molecule type" value="Genomic_DNA"/>
</dbReference>
<gene>
    <name evidence="1" type="ORF">QS713_08425</name>
</gene>
<keyword evidence="2" id="KW-1185">Reference proteome</keyword>
<proteinExistence type="predicted"/>
<evidence type="ECO:0000313" key="1">
    <source>
        <dbReference type="EMBL" id="MDT3768081.1"/>
    </source>
</evidence>
<reference evidence="1 2" key="1">
    <citation type="submission" date="2023-06" db="EMBL/GenBank/DDBJ databases">
        <title>Draft genome sequence of Gleimia hominis type strain CCUG 57540T.</title>
        <authorList>
            <person name="Salva-Serra F."/>
            <person name="Cardew S."/>
            <person name="Jensie Markopoulos S."/>
            <person name="Ohlen M."/>
            <person name="Inganas E."/>
            <person name="Svensson-Stadler L."/>
            <person name="Moore E.R.B."/>
        </authorList>
    </citation>
    <scope>NUCLEOTIDE SEQUENCE [LARGE SCALE GENOMIC DNA]</scope>
    <source>
        <strain evidence="1 2">CCUG 57540</strain>
    </source>
</reference>
<protein>
    <recommendedName>
        <fullName evidence="3">Acetone carboxylase</fullName>
    </recommendedName>
</protein>
<organism evidence="1 2">
    <name type="scientific">Gleimia hominis</name>
    <dbReference type="NCBI Taxonomy" id="595468"/>
    <lineage>
        <taxon>Bacteria</taxon>
        <taxon>Bacillati</taxon>
        <taxon>Actinomycetota</taxon>
        <taxon>Actinomycetes</taxon>
        <taxon>Actinomycetales</taxon>
        <taxon>Actinomycetaceae</taxon>
        <taxon>Gleimia</taxon>
    </lineage>
</organism>
<evidence type="ECO:0008006" key="3">
    <source>
        <dbReference type="Google" id="ProtNLM"/>
    </source>
</evidence>